<feature type="transmembrane region" description="Helical" evidence="7">
    <location>
        <begin position="54"/>
        <end position="73"/>
    </location>
</feature>
<dbReference type="InterPro" id="IPR022357">
    <property type="entry name" value="MIP_CS"/>
</dbReference>
<protein>
    <submittedName>
        <fullName evidence="8">Aquaporin Z</fullName>
    </submittedName>
</protein>
<keyword evidence="2 6" id="KW-0813">Transport</keyword>
<comment type="similarity">
    <text evidence="6">Belongs to the MIP/aquaporin (TC 1.A.8) family.</text>
</comment>
<evidence type="ECO:0000256" key="6">
    <source>
        <dbReference type="RuleBase" id="RU000477"/>
    </source>
</evidence>
<feature type="transmembrane region" description="Helical" evidence="7">
    <location>
        <begin position="219"/>
        <end position="244"/>
    </location>
</feature>
<evidence type="ECO:0000256" key="7">
    <source>
        <dbReference type="SAM" id="Phobius"/>
    </source>
</evidence>
<name>A0A4R6DQN7_9MICO</name>
<dbReference type="Gene3D" id="1.20.1080.10">
    <property type="entry name" value="Glycerol uptake facilitator protein"/>
    <property type="match status" value="1"/>
</dbReference>
<accession>A0A4R6DQN7</accession>
<gene>
    <name evidence="8" type="ORF">EDF64_101454</name>
</gene>
<evidence type="ECO:0000256" key="2">
    <source>
        <dbReference type="ARBA" id="ARBA00022448"/>
    </source>
</evidence>
<dbReference type="PROSITE" id="PS00221">
    <property type="entry name" value="MIP"/>
    <property type="match status" value="1"/>
</dbReference>
<dbReference type="PRINTS" id="PR00783">
    <property type="entry name" value="MINTRINSICP"/>
</dbReference>
<evidence type="ECO:0000256" key="4">
    <source>
        <dbReference type="ARBA" id="ARBA00022989"/>
    </source>
</evidence>
<evidence type="ECO:0000313" key="8">
    <source>
        <dbReference type="EMBL" id="TDN46588.1"/>
    </source>
</evidence>
<dbReference type="PANTHER" id="PTHR45724:SF13">
    <property type="entry name" value="AQUAPORIN NIP1-1-RELATED"/>
    <property type="match status" value="1"/>
</dbReference>
<evidence type="ECO:0000256" key="3">
    <source>
        <dbReference type="ARBA" id="ARBA00022692"/>
    </source>
</evidence>
<dbReference type="GO" id="GO:0015267">
    <property type="term" value="F:channel activity"/>
    <property type="evidence" value="ECO:0007669"/>
    <property type="project" value="InterPro"/>
</dbReference>
<evidence type="ECO:0000313" key="9">
    <source>
        <dbReference type="Proteomes" id="UP000295764"/>
    </source>
</evidence>
<organism evidence="8 9">
    <name type="scientific">Curtobacterium flaccumfaciens</name>
    <dbReference type="NCBI Taxonomy" id="2035"/>
    <lineage>
        <taxon>Bacteria</taxon>
        <taxon>Bacillati</taxon>
        <taxon>Actinomycetota</taxon>
        <taxon>Actinomycetes</taxon>
        <taxon>Micrococcales</taxon>
        <taxon>Microbacteriaceae</taxon>
        <taxon>Curtobacterium</taxon>
    </lineage>
</organism>
<dbReference type="InterPro" id="IPR034294">
    <property type="entry name" value="Aquaporin_transptr"/>
</dbReference>
<evidence type="ECO:0000256" key="1">
    <source>
        <dbReference type="ARBA" id="ARBA00004141"/>
    </source>
</evidence>
<dbReference type="PANTHER" id="PTHR45724">
    <property type="entry name" value="AQUAPORIN NIP2-1"/>
    <property type="match status" value="1"/>
</dbReference>
<dbReference type="GO" id="GO:0016020">
    <property type="term" value="C:membrane"/>
    <property type="evidence" value="ECO:0007669"/>
    <property type="project" value="UniProtKB-SubCell"/>
</dbReference>
<dbReference type="Proteomes" id="UP000295764">
    <property type="component" value="Unassembled WGS sequence"/>
</dbReference>
<feature type="transmembrane region" description="Helical" evidence="7">
    <location>
        <begin position="149"/>
        <end position="172"/>
    </location>
</feature>
<reference evidence="8 9" key="1">
    <citation type="submission" date="2019-03" db="EMBL/GenBank/DDBJ databases">
        <title>Genomic analyses of the natural microbiome of Caenorhabditis elegans.</title>
        <authorList>
            <person name="Samuel B."/>
        </authorList>
    </citation>
    <scope>NUCLEOTIDE SEQUENCE [LARGE SCALE GENOMIC DNA]</scope>
    <source>
        <strain evidence="8 9">JUb65</strain>
    </source>
</reference>
<proteinExistence type="inferred from homology"/>
<dbReference type="InterPro" id="IPR023271">
    <property type="entry name" value="Aquaporin-like"/>
</dbReference>
<dbReference type="AlphaFoldDB" id="A0A4R6DQN7"/>
<feature type="transmembrane region" description="Helical" evidence="7">
    <location>
        <begin position="22"/>
        <end position="42"/>
    </location>
</feature>
<dbReference type="SUPFAM" id="SSF81338">
    <property type="entry name" value="Aquaporin-like"/>
    <property type="match status" value="1"/>
</dbReference>
<sequence length="253" mass="25354">MPERTSTRDVDEHGRPPVAHRLLAEAAGTAFLVLAVAGTALFDTGFRDVHLGSGFVGVALALGISVFVGASAFGPVSGGHCNPAVTVGLATAGRFRWQDVPPYVAAQVVGAVVGGGAIALVAAASGRFVALSASGFASTGWGPLSPGGFGFWSAFSVEAITTGVFVAVVLIVTRRATAVTPLVIGLTLTAVALIAIPVSNGSFNPARSIGTAVYGGPTAAAQVWLSLVAPTLSALVVGAVARVLDRLGRDRVR</sequence>
<keyword evidence="4 7" id="KW-1133">Transmembrane helix</keyword>
<feature type="transmembrane region" description="Helical" evidence="7">
    <location>
        <begin position="179"/>
        <end position="199"/>
    </location>
</feature>
<comment type="caution">
    <text evidence="8">The sequence shown here is derived from an EMBL/GenBank/DDBJ whole genome shotgun (WGS) entry which is preliminary data.</text>
</comment>
<dbReference type="EMBL" id="SNVW01000001">
    <property type="protein sequence ID" value="TDN46588.1"/>
    <property type="molecule type" value="Genomic_DNA"/>
</dbReference>
<keyword evidence="5 7" id="KW-0472">Membrane</keyword>
<feature type="transmembrane region" description="Helical" evidence="7">
    <location>
        <begin position="104"/>
        <end position="129"/>
    </location>
</feature>
<dbReference type="InterPro" id="IPR000425">
    <property type="entry name" value="MIP"/>
</dbReference>
<keyword evidence="3 6" id="KW-0812">Transmembrane</keyword>
<comment type="subcellular location">
    <subcellularLocation>
        <location evidence="1">Membrane</location>
        <topology evidence="1">Multi-pass membrane protein</topology>
    </subcellularLocation>
</comment>
<evidence type="ECO:0000256" key="5">
    <source>
        <dbReference type="ARBA" id="ARBA00023136"/>
    </source>
</evidence>
<dbReference type="Pfam" id="PF00230">
    <property type="entry name" value="MIP"/>
    <property type="match status" value="1"/>
</dbReference>
<dbReference type="RefSeq" id="WP_243736207.1">
    <property type="nucleotide sequence ID" value="NZ_SNVW01000001.1"/>
</dbReference>